<reference evidence="1" key="1">
    <citation type="journal article" date="2019" name="BMC Genomics">
        <title>A new reference genome for Sorghum bicolor reveals high levels of sequence similarity between sweet and grain genotypes: implications for the genetics of sugar metabolism.</title>
        <authorList>
            <person name="Cooper E.A."/>
            <person name="Brenton Z.W."/>
            <person name="Flinn B.S."/>
            <person name="Jenkins J."/>
            <person name="Shu S."/>
            <person name="Flowers D."/>
            <person name="Luo F."/>
            <person name="Wang Y."/>
            <person name="Xia P."/>
            <person name="Barry K."/>
            <person name="Daum C."/>
            <person name="Lipzen A."/>
            <person name="Yoshinaga Y."/>
            <person name="Schmutz J."/>
            <person name="Saski C."/>
            <person name="Vermerris W."/>
            <person name="Kresovich S."/>
        </authorList>
    </citation>
    <scope>NUCLEOTIDE SEQUENCE</scope>
</reference>
<protein>
    <submittedName>
        <fullName evidence="1">Uncharacterized protein</fullName>
    </submittedName>
</protein>
<evidence type="ECO:0000313" key="1">
    <source>
        <dbReference type="EMBL" id="KAG0520586.1"/>
    </source>
</evidence>
<dbReference type="AlphaFoldDB" id="A0A921U7D8"/>
<accession>A0A921U7D8</accession>
<reference evidence="1" key="2">
    <citation type="submission" date="2020-10" db="EMBL/GenBank/DDBJ databases">
        <authorList>
            <person name="Cooper E.A."/>
            <person name="Brenton Z.W."/>
            <person name="Flinn B.S."/>
            <person name="Jenkins J."/>
            <person name="Shu S."/>
            <person name="Flowers D."/>
            <person name="Luo F."/>
            <person name="Wang Y."/>
            <person name="Xia P."/>
            <person name="Barry K."/>
            <person name="Daum C."/>
            <person name="Lipzen A."/>
            <person name="Yoshinaga Y."/>
            <person name="Schmutz J."/>
            <person name="Saski C."/>
            <person name="Vermerris W."/>
            <person name="Kresovich S."/>
        </authorList>
    </citation>
    <scope>NUCLEOTIDE SEQUENCE</scope>
</reference>
<dbReference type="Proteomes" id="UP000807115">
    <property type="component" value="Chromosome 8"/>
</dbReference>
<comment type="caution">
    <text evidence="1">The sequence shown here is derived from an EMBL/GenBank/DDBJ whole genome shotgun (WGS) entry which is preliminary data.</text>
</comment>
<organism evidence="1 2">
    <name type="scientific">Sorghum bicolor</name>
    <name type="common">Sorghum</name>
    <name type="synonym">Sorghum vulgare</name>
    <dbReference type="NCBI Taxonomy" id="4558"/>
    <lineage>
        <taxon>Eukaryota</taxon>
        <taxon>Viridiplantae</taxon>
        <taxon>Streptophyta</taxon>
        <taxon>Embryophyta</taxon>
        <taxon>Tracheophyta</taxon>
        <taxon>Spermatophyta</taxon>
        <taxon>Magnoliopsida</taxon>
        <taxon>Liliopsida</taxon>
        <taxon>Poales</taxon>
        <taxon>Poaceae</taxon>
        <taxon>PACMAD clade</taxon>
        <taxon>Panicoideae</taxon>
        <taxon>Andropogonodae</taxon>
        <taxon>Andropogoneae</taxon>
        <taxon>Sorghinae</taxon>
        <taxon>Sorghum</taxon>
    </lineage>
</organism>
<proteinExistence type="predicted"/>
<dbReference type="EMBL" id="CM027687">
    <property type="protein sequence ID" value="KAG0520586.1"/>
    <property type="molecule type" value="Genomic_DNA"/>
</dbReference>
<evidence type="ECO:0000313" key="2">
    <source>
        <dbReference type="Proteomes" id="UP000807115"/>
    </source>
</evidence>
<sequence length="187" mass="20880">MASVYAFRTEVTMQIEGEEGNVTSKTDLTQHKKENKSCMPQLDPEGVVAGTGSLQEAAKTKVTQDNEEEEVAMEKVQGVKVCVGNAGEENELEAHIPQVELKVVAAKADVTQQMDQVAMDIEEHEVTGFLVYSYLKEWDEKRLFVHPGEGSLRTECLVDILQSNQNERANIIPEELRDLLKQLGTYL</sequence>
<name>A0A921U7D8_SORBI</name>
<gene>
    <name evidence="1" type="ORF">BDA96_08G087000</name>
</gene>